<evidence type="ECO:0000313" key="1">
    <source>
        <dbReference type="EMBL" id="MDN5205541.1"/>
    </source>
</evidence>
<name>A0ABT8KXU1_9BACT</name>
<evidence type="ECO:0000313" key="2">
    <source>
        <dbReference type="Proteomes" id="UP001172082"/>
    </source>
</evidence>
<protein>
    <recommendedName>
        <fullName evidence="3">Right-handed parallel beta-helix repeat-containing protein</fullName>
    </recommendedName>
</protein>
<dbReference type="RefSeq" id="WP_346755563.1">
    <property type="nucleotide sequence ID" value="NZ_JAUJEA010000020.1"/>
</dbReference>
<dbReference type="InterPro" id="IPR011050">
    <property type="entry name" value="Pectin_lyase_fold/virulence"/>
</dbReference>
<sequence length="499" mass="56651">MRAIKYLLTFLLILSCLKTTARTYYISTGGSLKNKGTKTSPFSFDYLYQKINHAGDTFIVMCGVYKGHHITNVYGRPGKPVIVKSEEWLEAKLVGQREKVEGKRRILWIKGDYSHFSGFEIYDTETDRITSDGSAFYLSSGISLYGKYSKAHSNVIHDVSEGIESWSPAIGSELSWNYVYNVGWQASNGGHGHLAYIQNRKDINIRKTVAYNVGFSNAGEGMHIYTEKGNISNINVLYNFIFRTGTLSKVGRGNRTYIMGGKQEMLNLTCIGNHSYGSMVQIGYDKWWFTKNLIFDDNYITGSIQFKGVEEVKSFKNNTVITNNDFIRIQYKYDRAKQSQDIPIENNTIYKFKGTSQPKVGLQQADKEGRGKGTVRIDLNKTKWGDKNTALVQSPPQRYFLYINQYNPSIANVYVYNPDSLDRYPIKLDGFAKPGDNILIRDVEKIHNVYAQTYQHELSLPMDLTEVALPIGDLPKKNIQHTDKSIGVFVLENLGRAVE</sequence>
<dbReference type="InterPro" id="IPR012334">
    <property type="entry name" value="Pectin_lyas_fold"/>
</dbReference>
<dbReference type="PROSITE" id="PS51257">
    <property type="entry name" value="PROKAR_LIPOPROTEIN"/>
    <property type="match status" value="1"/>
</dbReference>
<gene>
    <name evidence="1" type="ORF">QQ008_29425</name>
</gene>
<dbReference type="EMBL" id="JAUJEA010000020">
    <property type="protein sequence ID" value="MDN5205541.1"/>
    <property type="molecule type" value="Genomic_DNA"/>
</dbReference>
<keyword evidence="2" id="KW-1185">Reference proteome</keyword>
<reference evidence="1" key="1">
    <citation type="submission" date="2023-06" db="EMBL/GenBank/DDBJ databases">
        <title>Genomic of Parafulvivirga corallium.</title>
        <authorList>
            <person name="Wang G."/>
        </authorList>
    </citation>
    <scope>NUCLEOTIDE SEQUENCE</scope>
    <source>
        <strain evidence="1">BMA10</strain>
    </source>
</reference>
<dbReference type="Proteomes" id="UP001172082">
    <property type="component" value="Unassembled WGS sequence"/>
</dbReference>
<organism evidence="1 2">
    <name type="scientific">Splendidivirga corallicola</name>
    <dbReference type="NCBI Taxonomy" id="3051826"/>
    <lineage>
        <taxon>Bacteria</taxon>
        <taxon>Pseudomonadati</taxon>
        <taxon>Bacteroidota</taxon>
        <taxon>Cytophagia</taxon>
        <taxon>Cytophagales</taxon>
        <taxon>Splendidivirgaceae</taxon>
        <taxon>Splendidivirga</taxon>
    </lineage>
</organism>
<comment type="caution">
    <text evidence="1">The sequence shown here is derived from an EMBL/GenBank/DDBJ whole genome shotgun (WGS) entry which is preliminary data.</text>
</comment>
<proteinExistence type="predicted"/>
<accession>A0ABT8KXU1</accession>
<evidence type="ECO:0008006" key="3">
    <source>
        <dbReference type="Google" id="ProtNLM"/>
    </source>
</evidence>
<dbReference type="Gene3D" id="2.160.20.10">
    <property type="entry name" value="Single-stranded right-handed beta-helix, Pectin lyase-like"/>
    <property type="match status" value="1"/>
</dbReference>
<dbReference type="SUPFAM" id="SSF51126">
    <property type="entry name" value="Pectin lyase-like"/>
    <property type="match status" value="1"/>
</dbReference>